<evidence type="ECO:0000256" key="1">
    <source>
        <dbReference type="SAM" id="SignalP"/>
    </source>
</evidence>
<evidence type="ECO:0000313" key="4">
    <source>
        <dbReference type="Proteomes" id="UP000249396"/>
    </source>
</evidence>
<feature type="chain" id="PRO_5016043640" description="DUF4139 domain-containing protein" evidence="1">
    <location>
        <begin position="21"/>
        <end position="477"/>
    </location>
</feature>
<dbReference type="PANTHER" id="PTHR38075:SF1">
    <property type="entry name" value="DUF4139 DOMAIN-CONTAINING PROTEIN"/>
    <property type="match status" value="1"/>
</dbReference>
<dbReference type="Proteomes" id="UP000249396">
    <property type="component" value="Unassembled WGS sequence"/>
</dbReference>
<evidence type="ECO:0000313" key="3">
    <source>
        <dbReference type="EMBL" id="PZN84778.1"/>
    </source>
</evidence>
<dbReference type="InterPro" id="IPR037291">
    <property type="entry name" value="DUF4139"/>
</dbReference>
<name>A0A2W4RZN5_9GAMM</name>
<feature type="signal peptide" evidence="1">
    <location>
        <begin position="1"/>
        <end position="20"/>
    </location>
</feature>
<feature type="domain" description="DUF4139" evidence="2">
    <location>
        <begin position="175"/>
        <end position="477"/>
    </location>
</feature>
<accession>A0A2W4RZN5</accession>
<evidence type="ECO:0000259" key="2">
    <source>
        <dbReference type="Pfam" id="PF13598"/>
    </source>
</evidence>
<dbReference type="AlphaFoldDB" id="A0A2W4RZN5"/>
<keyword evidence="1" id="KW-0732">Signal</keyword>
<protein>
    <recommendedName>
        <fullName evidence="2">DUF4139 domain-containing protein</fullName>
    </recommendedName>
</protein>
<dbReference type="Pfam" id="PF13598">
    <property type="entry name" value="DUF4139"/>
    <property type="match status" value="1"/>
</dbReference>
<organism evidence="3 4">
    <name type="scientific">Candidatus Methylumidiphilus alinenensis</name>
    <dbReference type="NCBI Taxonomy" id="2202197"/>
    <lineage>
        <taxon>Bacteria</taxon>
        <taxon>Pseudomonadati</taxon>
        <taxon>Pseudomonadota</taxon>
        <taxon>Gammaproteobacteria</taxon>
        <taxon>Methylococcales</taxon>
        <taxon>Candidatus Methylumidiphilus</taxon>
    </lineage>
</organism>
<proteinExistence type="predicted"/>
<dbReference type="PANTHER" id="PTHR38075">
    <property type="entry name" value="DUF4139 DOMAIN-CONTAINING PROTEIN"/>
    <property type="match status" value="1"/>
</dbReference>
<gene>
    <name evidence="3" type="ORF">DM484_02100</name>
</gene>
<reference evidence="3 4" key="1">
    <citation type="journal article" date="2018" name="Aquat. Microb. Ecol.">
        <title>Gammaproteobacterial methanotrophs dominate.</title>
        <authorList>
            <person name="Rissanen A.J."/>
            <person name="Saarenheimo J."/>
            <person name="Tiirola M."/>
            <person name="Peura S."/>
            <person name="Aalto S.L."/>
            <person name="Karvinen A."/>
            <person name="Nykanen H."/>
        </authorList>
    </citation>
    <scope>NUCLEOTIDE SEQUENCE [LARGE SCALE GENOMIC DNA]</scope>
    <source>
        <strain evidence="3">AMbin10</strain>
    </source>
</reference>
<sequence>MKYKNPLLLLLLITAMPLNAEPALTVYNQNFAVVRETVPLDLKAGVSESRYSDMVSQLEPDSVILRDPSGKAKFQILEQNYRNDRVTQALLLSLFEGKSIDFFIKEPNKPDATVQGKIIRSGYKTNTQPVIEVNGKLQFSLPGLPIFPSLGDDTVLNPTLTWKIESPAAAKFDAELAYVTGGFTWEADYNIVSPEKGNVVDLVGWVTIKNQSGKTFKDARVKLMAGEVNKIEPPEPQRLRGFAMKAMAAPADMAAPVSEKAFDEFHLYSLANKTTLRDQETKQVEFVRATAVKMERVYVYDGAQLGGWRVGMAYGGDPGYGAESNKKVSVYREFKNSQENNLGVPLPKGRVRFYTQDNADQSLQFVGENSIDHTPKDELVRLYTGDSFDLVGERKRTDFKVNESNHSASESFEVKLRNRKKEPVEIRVVEHLFRWANWVIKEKSHPFEKKDAQTIEFRVPLKPDQEQTVTYTVNYSW</sequence>
<comment type="caution">
    <text evidence="3">The sequence shown here is derived from an EMBL/GenBank/DDBJ whole genome shotgun (WGS) entry which is preliminary data.</text>
</comment>
<dbReference type="EMBL" id="QJPH01000143">
    <property type="protein sequence ID" value="PZN84778.1"/>
    <property type="molecule type" value="Genomic_DNA"/>
</dbReference>